<proteinExistence type="predicted"/>
<evidence type="ECO:0000313" key="2">
    <source>
        <dbReference type="Proteomes" id="UP000605201"/>
    </source>
</evidence>
<organism evidence="1 2">
    <name type="scientific">Candidatus Desulfatibia vada</name>
    <dbReference type="NCBI Taxonomy" id="2841696"/>
    <lineage>
        <taxon>Bacteria</taxon>
        <taxon>Pseudomonadati</taxon>
        <taxon>Thermodesulfobacteriota</taxon>
        <taxon>Desulfobacteria</taxon>
        <taxon>Desulfobacterales</taxon>
        <taxon>Desulfobacterales incertae sedis</taxon>
        <taxon>Candidatus Desulfatibia</taxon>
    </lineage>
</organism>
<reference evidence="1 2" key="1">
    <citation type="submission" date="2020-08" db="EMBL/GenBank/DDBJ databases">
        <title>Bridging the membrane lipid divide: bacteria of the FCB group superphylum have the potential to synthesize archaeal ether lipids.</title>
        <authorList>
            <person name="Villanueva L."/>
            <person name="Von Meijenfeldt F.A.B."/>
            <person name="Westbye A.B."/>
            <person name="Yadav S."/>
            <person name="Hopmans E.C."/>
            <person name="Dutilh B.E."/>
            <person name="Sinninghe Damste J.S."/>
        </authorList>
    </citation>
    <scope>NUCLEOTIDE SEQUENCE [LARGE SCALE GENOMIC DNA]</scope>
    <source>
        <strain evidence="1">NIOZ-UU17</strain>
    </source>
</reference>
<comment type="caution">
    <text evidence="1">The sequence shown here is derived from an EMBL/GenBank/DDBJ whole genome shotgun (WGS) entry which is preliminary data.</text>
</comment>
<gene>
    <name evidence="1" type="ORF">H8D96_16755</name>
</gene>
<sequence length="31" mass="3402">MHSVRHLIEIALKEDIGSGDITTENLIAPDL</sequence>
<dbReference type="AlphaFoldDB" id="A0A8J6NUI1"/>
<feature type="non-terminal residue" evidence="1">
    <location>
        <position position="31"/>
    </location>
</feature>
<evidence type="ECO:0000313" key="1">
    <source>
        <dbReference type="EMBL" id="MBC8433559.1"/>
    </source>
</evidence>
<name>A0A8J6NUI1_9BACT</name>
<dbReference type="EMBL" id="JACNIG010000308">
    <property type="protein sequence ID" value="MBC8433559.1"/>
    <property type="molecule type" value="Genomic_DNA"/>
</dbReference>
<protein>
    <submittedName>
        <fullName evidence="1">Nicotinate-nucleotide diphosphorylase (Carboxylating)</fullName>
    </submittedName>
</protein>
<accession>A0A8J6NUI1</accession>
<dbReference type="Proteomes" id="UP000605201">
    <property type="component" value="Unassembled WGS sequence"/>
</dbReference>